<keyword evidence="1" id="KW-0812">Transmembrane</keyword>
<protein>
    <submittedName>
        <fullName evidence="2">Uncharacterized protein</fullName>
    </submittedName>
</protein>
<keyword evidence="1" id="KW-0472">Membrane</keyword>
<feature type="transmembrane region" description="Helical" evidence="1">
    <location>
        <begin position="21"/>
        <end position="39"/>
    </location>
</feature>
<reference evidence="2" key="1">
    <citation type="submission" date="2018-06" db="EMBL/GenBank/DDBJ databases">
        <authorList>
            <person name="Zhirakovskaya E."/>
        </authorList>
    </citation>
    <scope>NUCLEOTIDE SEQUENCE</scope>
</reference>
<organism evidence="2">
    <name type="scientific">hydrothermal vent metagenome</name>
    <dbReference type="NCBI Taxonomy" id="652676"/>
    <lineage>
        <taxon>unclassified sequences</taxon>
        <taxon>metagenomes</taxon>
        <taxon>ecological metagenomes</taxon>
    </lineage>
</organism>
<accession>A0A3B0VHH0</accession>
<dbReference type="EMBL" id="UOEU01000705">
    <property type="protein sequence ID" value="VAW38442.1"/>
    <property type="molecule type" value="Genomic_DNA"/>
</dbReference>
<sequence length="138" mass="14931">MQTQSISTNIVQQKSNFLRRALQANALFSLLTGAAFVVASGPIARFIGTDIPSTLVLIVGLGLLPFGYMVYRLTSGTAVSPKEARIVTIMDVSWVIGSFLLLALGWSLFTVAGRWFIALQAEAVATFTLLQIIGLRRL</sequence>
<proteinExistence type="predicted"/>
<keyword evidence="1" id="KW-1133">Transmembrane helix</keyword>
<name>A0A3B0VHH0_9ZZZZ</name>
<dbReference type="AlphaFoldDB" id="A0A3B0VHH0"/>
<evidence type="ECO:0000256" key="1">
    <source>
        <dbReference type="SAM" id="Phobius"/>
    </source>
</evidence>
<evidence type="ECO:0000313" key="2">
    <source>
        <dbReference type="EMBL" id="VAW38442.1"/>
    </source>
</evidence>
<gene>
    <name evidence="2" type="ORF">MNBD_CHLOROFLEXI01-3419</name>
</gene>
<feature type="transmembrane region" description="Helical" evidence="1">
    <location>
        <begin position="92"/>
        <end position="109"/>
    </location>
</feature>
<feature type="transmembrane region" description="Helical" evidence="1">
    <location>
        <begin position="51"/>
        <end position="71"/>
    </location>
</feature>